<reference evidence="2" key="1">
    <citation type="submission" date="2022-09" db="EMBL/GenBank/DDBJ databases">
        <title>Diverse halophilic archaea isolated from saline environments.</title>
        <authorList>
            <person name="Cui H.-L."/>
        </authorList>
    </citation>
    <scope>NUCLEOTIDE SEQUENCE</scope>
    <source>
        <strain evidence="2">ZS-35-S2</strain>
    </source>
</reference>
<dbReference type="Pfam" id="PF02746">
    <property type="entry name" value="MR_MLE_N"/>
    <property type="match status" value="1"/>
</dbReference>
<dbReference type="InterPro" id="IPR029065">
    <property type="entry name" value="Enolase_C-like"/>
</dbReference>
<dbReference type="InterPro" id="IPR013342">
    <property type="entry name" value="Mandelate_racemase_C"/>
</dbReference>
<organism evidence="2 3">
    <name type="scientific">Salinirubellus salinus</name>
    <dbReference type="NCBI Taxonomy" id="1364945"/>
    <lineage>
        <taxon>Archaea</taxon>
        <taxon>Methanobacteriati</taxon>
        <taxon>Methanobacteriota</taxon>
        <taxon>Stenosarchaea group</taxon>
        <taxon>Halobacteria</taxon>
        <taxon>Halobacteriales</taxon>
        <taxon>Natronomonadaceae</taxon>
        <taxon>Salinirubellus</taxon>
    </lineage>
</organism>
<evidence type="ECO:0000259" key="1">
    <source>
        <dbReference type="SMART" id="SM00922"/>
    </source>
</evidence>
<dbReference type="PANTHER" id="PTHR48080">
    <property type="entry name" value="D-GALACTONATE DEHYDRATASE-RELATED"/>
    <property type="match status" value="1"/>
</dbReference>
<dbReference type="Proteomes" id="UP001057580">
    <property type="component" value="Chromosome"/>
</dbReference>
<dbReference type="SFLD" id="SFLDS00001">
    <property type="entry name" value="Enolase"/>
    <property type="match status" value="1"/>
</dbReference>
<dbReference type="InterPro" id="IPR036849">
    <property type="entry name" value="Enolase-like_C_sf"/>
</dbReference>
<sequence>MQITSLEATPVQVEIRSREEPYGVAPYVAGYHTFEHVLRLVVRIETDDDVVGWGETMVDPEPNVARAVMEHVVGPEALGREVWEVESFLDSFEYPYMHVRPYVAGVEMAMWDALGKTKDVPLHQLFGGKRMDEVPIAYCLGITDPEEAAEQARWAREEGFGVIKTKSGLDVDADVERLTAMHEAVDGDLKFRLDGNQTMSYGEATETAARLEANGVYLQYFEQPLRTDSVGGYTRLRQRLRTPIAVNEDTYHRRNLFELVREDAIDAAVVDMVPVGGLLATKKLMGLCDEANLSVAHHSSFDLGIKNAAVLHFVASEPAMDLPPDRVNYALADDVVEERFEVTDGCMSVPDGPGLGVEVDEKKVEALRVTEGKGISYEVTL</sequence>
<dbReference type="AlphaFoldDB" id="A0A9E7UA53"/>
<dbReference type="CDD" id="cd03316">
    <property type="entry name" value="MR_like"/>
    <property type="match status" value="1"/>
</dbReference>
<dbReference type="InterPro" id="IPR013341">
    <property type="entry name" value="Mandelate_racemase_N_dom"/>
</dbReference>
<feature type="domain" description="Mandelate racemase/muconate lactonizing enzyme C-terminal" evidence="1">
    <location>
        <begin position="145"/>
        <end position="243"/>
    </location>
</feature>
<keyword evidence="3" id="KW-1185">Reference proteome</keyword>
<dbReference type="SUPFAM" id="SSF54826">
    <property type="entry name" value="Enolase N-terminal domain-like"/>
    <property type="match status" value="1"/>
</dbReference>
<gene>
    <name evidence="2" type="ORF">N0B31_15265</name>
</gene>
<dbReference type="KEGG" id="ssai:N0B31_15265"/>
<dbReference type="EMBL" id="CP104003">
    <property type="protein sequence ID" value="UWM53494.1"/>
    <property type="molecule type" value="Genomic_DNA"/>
</dbReference>
<dbReference type="Pfam" id="PF13378">
    <property type="entry name" value="MR_MLE_C"/>
    <property type="match status" value="1"/>
</dbReference>
<dbReference type="RefSeq" id="WP_260592488.1">
    <property type="nucleotide sequence ID" value="NZ_CP104003.1"/>
</dbReference>
<dbReference type="Gene3D" id="3.30.390.10">
    <property type="entry name" value="Enolase-like, N-terminal domain"/>
    <property type="match status" value="1"/>
</dbReference>
<protein>
    <submittedName>
        <fullName evidence="2">Mandelate racemase/muconate lactonizing enzyme family protein</fullName>
    </submittedName>
</protein>
<evidence type="ECO:0000313" key="3">
    <source>
        <dbReference type="Proteomes" id="UP001057580"/>
    </source>
</evidence>
<accession>A0A9E7UA53</accession>
<dbReference type="GeneID" id="74943809"/>
<dbReference type="SMART" id="SM00922">
    <property type="entry name" value="MR_MLE"/>
    <property type="match status" value="1"/>
</dbReference>
<proteinExistence type="predicted"/>
<dbReference type="InterPro" id="IPR029017">
    <property type="entry name" value="Enolase-like_N"/>
</dbReference>
<dbReference type="SUPFAM" id="SSF51604">
    <property type="entry name" value="Enolase C-terminal domain-like"/>
    <property type="match status" value="1"/>
</dbReference>
<evidence type="ECO:0000313" key="2">
    <source>
        <dbReference type="EMBL" id="UWM53494.1"/>
    </source>
</evidence>
<dbReference type="Gene3D" id="3.20.20.120">
    <property type="entry name" value="Enolase-like C-terminal domain"/>
    <property type="match status" value="1"/>
</dbReference>
<name>A0A9E7UA53_9EURY</name>
<dbReference type="InterPro" id="IPR034593">
    <property type="entry name" value="DgoD-like"/>
</dbReference>